<protein>
    <submittedName>
        <fullName evidence="3">Uncharacterized protein</fullName>
    </submittedName>
</protein>
<sequence>MNAYTLLPFRDIHEDQFWKVGWINFKELRGYLETNFTKLFYKLELKPWLPIEDLKNELAKCGVQYKYVSLSQQQFVYDKDVGSFMNLMKFSCVLTEEENIIFGVGLQRFKFRLKEVFLNRQKLSNKHTYWASTTRPITIKDMQKLMEHFTSKFADEIHSNFVKEMRKLNIKDEGSNSYESIEEEEEETTDKNETSTEISTTTLAPEESQEFFRQADISKIQQK</sequence>
<keyword evidence="2" id="KW-1185">Reference proteome</keyword>
<evidence type="ECO:0000256" key="1">
    <source>
        <dbReference type="SAM" id="MobiDB-lite"/>
    </source>
</evidence>
<proteinExistence type="predicted"/>
<accession>A0A914D553</accession>
<feature type="region of interest" description="Disordered" evidence="1">
    <location>
        <begin position="173"/>
        <end position="223"/>
    </location>
</feature>
<name>A0A914D553_9BILA</name>
<dbReference type="AlphaFoldDB" id="A0A914D553"/>
<evidence type="ECO:0000313" key="2">
    <source>
        <dbReference type="Proteomes" id="UP000887540"/>
    </source>
</evidence>
<dbReference type="Proteomes" id="UP000887540">
    <property type="component" value="Unplaced"/>
</dbReference>
<evidence type="ECO:0000313" key="3">
    <source>
        <dbReference type="WBParaSite" id="ACRNAN_scaffold1796.g23705.t1"/>
    </source>
</evidence>
<reference evidence="3" key="1">
    <citation type="submission" date="2022-11" db="UniProtKB">
        <authorList>
            <consortium name="WormBaseParasite"/>
        </authorList>
    </citation>
    <scope>IDENTIFICATION</scope>
</reference>
<dbReference type="WBParaSite" id="ACRNAN_scaffold1796.g23705.t1">
    <property type="protein sequence ID" value="ACRNAN_scaffold1796.g23705.t1"/>
    <property type="gene ID" value="ACRNAN_scaffold1796.g23705"/>
</dbReference>
<organism evidence="2 3">
    <name type="scientific">Acrobeloides nanus</name>
    <dbReference type="NCBI Taxonomy" id="290746"/>
    <lineage>
        <taxon>Eukaryota</taxon>
        <taxon>Metazoa</taxon>
        <taxon>Ecdysozoa</taxon>
        <taxon>Nematoda</taxon>
        <taxon>Chromadorea</taxon>
        <taxon>Rhabditida</taxon>
        <taxon>Tylenchina</taxon>
        <taxon>Cephalobomorpha</taxon>
        <taxon>Cephaloboidea</taxon>
        <taxon>Cephalobidae</taxon>
        <taxon>Acrobeloides</taxon>
    </lineage>
</organism>